<dbReference type="EMBL" id="CDHN01000001">
    <property type="protein sequence ID" value="CEJ81083.1"/>
    <property type="molecule type" value="Genomic_DNA"/>
</dbReference>
<keyword evidence="6" id="KW-1185">Reference proteome</keyword>
<dbReference type="InterPro" id="IPR036318">
    <property type="entry name" value="FAD-bd_PCMH-like_sf"/>
</dbReference>
<evidence type="ECO:0000313" key="5">
    <source>
        <dbReference type="EMBL" id="CEJ81083.1"/>
    </source>
</evidence>
<dbReference type="Pfam" id="PF01565">
    <property type="entry name" value="FAD_binding_4"/>
    <property type="match status" value="1"/>
</dbReference>
<proteinExistence type="inferred from homology"/>
<dbReference type="PANTHER" id="PTHR13878">
    <property type="entry name" value="GULONOLACTONE OXIDASE"/>
    <property type="match status" value="1"/>
</dbReference>
<organism evidence="5 6">
    <name type="scientific">[Torrubiella] hemipterigena</name>
    <dbReference type="NCBI Taxonomy" id="1531966"/>
    <lineage>
        <taxon>Eukaryota</taxon>
        <taxon>Fungi</taxon>
        <taxon>Dikarya</taxon>
        <taxon>Ascomycota</taxon>
        <taxon>Pezizomycotina</taxon>
        <taxon>Sordariomycetes</taxon>
        <taxon>Hypocreomycetidae</taxon>
        <taxon>Hypocreales</taxon>
        <taxon>Clavicipitaceae</taxon>
        <taxon>Clavicipitaceae incertae sedis</taxon>
        <taxon>'Torrubiella' clade</taxon>
    </lineage>
</organism>
<sequence>MMFPKTPLVAIALLFAGVQGQEVADGADNAALAKCRCVPGDKCWPSDAQWKSFDDRLGGRLIKNHPIAESCYDGPHKNPTECAYVDKMWPDQDFQTENPIGRPLPYNITCPPVEAGQSPTRCLMGQSPTYAVNVTTRRHIADTLAFAQRNNLRLTVASTGHDMLGRSDGYGSLEIWLRYYRHNITFQPQFVSASACTPAKANWTGNAIRIDGAWQWRDVHVIAKKNNVVVVSGGSISPGATGGWPSGGGHGPATRTYGLGADQILEADVMLADGRVVTANACENTDLYRALRGGGPGYGVVLGTTIKAHPNVKTVQVNRLTIAPKKTTPKNAQLLDAVAVVLQSIPQLNNAGYAGYGNWYRSSKTVLYFNATSGYRHNFWIMDKSLDEAKAAFAPLQKALAKFEDDLIVDIQYASYTDYWSFYDKELGLYDPAGITWAMSSRLFDRPALENAAGVREYVEVISGKPEEYVGNSVLVVSGGQVFKDAVDKNSGLHPAWRTSPLLIVTFRNPEKTISNADRQALNHDMTFVKGGAGKKLAPNTGGYMNEGDVNDPEFQATFYGANYKSHLAVKNKYDPKRVFYCRSCVGSESFVDNPDGALCRV</sequence>
<gene>
    <name evidence="5" type="ORF">VHEMI01232</name>
</gene>
<evidence type="ECO:0000256" key="2">
    <source>
        <dbReference type="ARBA" id="ARBA00023002"/>
    </source>
</evidence>
<feature type="signal peptide" evidence="3">
    <location>
        <begin position="1"/>
        <end position="20"/>
    </location>
</feature>
<evidence type="ECO:0000256" key="1">
    <source>
        <dbReference type="ARBA" id="ARBA00005466"/>
    </source>
</evidence>
<reference evidence="5 6" key="1">
    <citation type="journal article" date="2015" name="Genome Announc.">
        <title>Draft Genome Sequence and Gene Annotation of the Entomopathogenic Fungus Verticillium hemipterigenum.</title>
        <authorList>
            <person name="Horn F."/>
            <person name="Habel A."/>
            <person name="Scharf D.H."/>
            <person name="Dworschak J."/>
            <person name="Brakhage A.A."/>
            <person name="Guthke R."/>
            <person name="Hertweck C."/>
            <person name="Linde J."/>
        </authorList>
    </citation>
    <scope>NUCLEOTIDE SEQUENCE [LARGE SCALE GENOMIC DNA]</scope>
</reference>
<feature type="domain" description="FAD-binding PCMH-type" evidence="4">
    <location>
        <begin position="124"/>
        <end position="311"/>
    </location>
</feature>
<dbReference type="InterPro" id="IPR050432">
    <property type="entry name" value="FAD-linked_Oxidoreductases_BP"/>
</dbReference>
<dbReference type="HOGENOM" id="CLU_018354_4_4_1"/>
<evidence type="ECO:0000259" key="4">
    <source>
        <dbReference type="PROSITE" id="PS51387"/>
    </source>
</evidence>
<dbReference type="Gene3D" id="3.30.465.10">
    <property type="match status" value="1"/>
</dbReference>
<comment type="similarity">
    <text evidence="1">Belongs to the oxygen-dependent FAD-linked oxidoreductase family.</text>
</comment>
<dbReference type="PROSITE" id="PS51387">
    <property type="entry name" value="FAD_PCMH"/>
    <property type="match status" value="1"/>
</dbReference>
<keyword evidence="2" id="KW-0560">Oxidoreductase</keyword>
<dbReference type="Proteomes" id="UP000039046">
    <property type="component" value="Unassembled WGS sequence"/>
</dbReference>
<dbReference type="InterPro" id="IPR012951">
    <property type="entry name" value="BBE"/>
</dbReference>
<dbReference type="InterPro" id="IPR006094">
    <property type="entry name" value="Oxid_FAD_bind_N"/>
</dbReference>
<dbReference type="OrthoDB" id="9983560at2759"/>
<dbReference type="STRING" id="1531966.A0A0A1SLC5"/>
<dbReference type="GO" id="GO:0071949">
    <property type="term" value="F:FAD binding"/>
    <property type="evidence" value="ECO:0007669"/>
    <property type="project" value="InterPro"/>
</dbReference>
<evidence type="ECO:0000313" key="6">
    <source>
        <dbReference type="Proteomes" id="UP000039046"/>
    </source>
</evidence>
<name>A0A0A1SLC5_9HYPO</name>
<dbReference type="InterPro" id="IPR016166">
    <property type="entry name" value="FAD-bd_PCMH"/>
</dbReference>
<feature type="chain" id="PRO_5001978587" description="FAD-binding PCMH-type domain-containing protein" evidence="3">
    <location>
        <begin position="21"/>
        <end position="602"/>
    </location>
</feature>
<dbReference type="AlphaFoldDB" id="A0A0A1SLC5"/>
<accession>A0A0A1SLC5</accession>
<dbReference type="InterPro" id="IPR016169">
    <property type="entry name" value="FAD-bd_PCMH_sub2"/>
</dbReference>
<keyword evidence="3" id="KW-0732">Signal</keyword>
<dbReference type="SUPFAM" id="SSF56176">
    <property type="entry name" value="FAD-binding/transporter-associated domain-like"/>
    <property type="match status" value="1"/>
</dbReference>
<dbReference type="PANTHER" id="PTHR13878:SF91">
    <property type="entry name" value="FAD BINDING DOMAIN PROTEIN (AFU_ORTHOLOGUE AFUA_6G12070)-RELATED"/>
    <property type="match status" value="1"/>
</dbReference>
<dbReference type="GO" id="GO:0016491">
    <property type="term" value="F:oxidoreductase activity"/>
    <property type="evidence" value="ECO:0007669"/>
    <property type="project" value="UniProtKB-KW"/>
</dbReference>
<evidence type="ECO:0000256" key="3">
    <source>
        <dbReference type="SAM" id="SignalP"/>
    </source>
</evidence>
<protein>
    <recommendedName>
        <fullName evidence="4">FAD-binding PCMH-type domain-containing protein</fullName>
    </recommendedName>
</protein>
<dbReference type="Pfam" id="PF08031">
    <property type="entry name" value="BBE"/>
    <property type="match status" value="1"/>
</dbReference>